<protein>
    <submittedName>
        <fullName evidence="2">Uncharacterized protein</fullName>
    </submittedName>
</protein>
<proteinExistence type="predicted"/>
<accession>A0AAE0DAX1</accession>
<feature type="compositionally biased region" description="Polar residues" evidence="1">
    <location>
        <begin position="1"/>
        <end position="16"/>
    </location>
</feature>
<comment type="caution">
    <text evidence="2">The sequence shown here is derived from an EMBL/GenBank/DDBJ whole genome shotgun (WGS) entry which is preliminary data.</text>
</comment>
<dbReference type="AlphaFoldDB" id="A0AAE0DAX1"/>
<dbReference type="Proteomes" id="UP001281614">
    <property type="component" value="Unassembled WGS sequence"/>
</dbReference>
<organism evidence="2 3">
    <name type="scientific">Colletotrichum kahawae</name>
    <name type="common">Coffee berry disease fungus</name>
    <dbReference type="NCBI Taxonomy" id="34407"/>
    <lineage>
        <taxon>Eukaryota</taxon>
        <taxon>Fungi</taxon>
        <taxon>Dikarya</taxon>
        <taxon>Ascomycota</taxon>
        <taxon>Pezizomycotina</taxon>
        <taxon>Sordariomycetes</taxon>
        <taxon>Hypocreomycetidae</taxon>
        <taxon>Glomerellales</taxon>
        <taxon>Glomerellaceae</taxon>
        <taxon>Colletotrichum</taxon>
        <taxon>Colletotrichum gloeosporioides species complex</taxon>
    </lineage>
</organism>
<reference evidence="2" key="1">
    <citation type="submission" date="2023-02" db="EMBL/GenBank/DDBJ databases">
        <title>Colletotrichum kahawae CIFC_Que2 genome sequencing and assembly.</title>
        <authorList>
            <person name="Baroncelli R."/>
        </authorList>
    </citation>
    <scope>NUCLEOTIDE SEQUENCE</scope>
    <source>
        <strain evidence="2">CIFC_Que2</strain>
    </source>
</reference>
<keyword evidence="3" id="KW-1185">Reference proteome</keyword>
<sequence length="102" mass="11279">MRSAKSSDICSVTSDRIPSAHPARAYPPVPPSARRDPSPQFQDKWRRSLAAVEVTDGLFPFGGSDVFEARQKIRFDAARSPFDNPVSEISPYASCKSHRSID</sequence>
<evidence type="ECO:0000256" key="1">
    <source>
        <dbReference type="SAM" id="MobiDB-lite"/>
    </source>
</evidence>
<evidence type="ECO:0000313" key="3">
    <source>
        <dbReference type="Proteomes" id="UP001281614"/>
    </source>
</evidence>
<name>A0AAE0DAX1_COLKA</name>
<evidence type="ECO:0000313" key="2">
    <source>
        <dbReference type="EMBL" id="KAK2772610.1"/>
    </source>
</evidence>
<feature type="region of interest" description="Disordered" evidence="1">
    <location>
        <begin position="83"/>
        <end position="102"/>
    </location>
</feature>
<dbReference type="EMBL" id="VYYT01000066">
    <property type="protein sequence ID" value="KAK2772610.1"/>
    <property type="molecule type" value="Genomic_DNA"/>
</dbReference>
<gene>
    <name evidence="2" type="ORF">CKAH01_13906</name>
</gene>
<feature type="region of interest" description="Disordered" evidence="1">
    <location>
        <begin position="1"/>
        <end position="42"/>
    </location>
</feature>